<evidence type="ECO:0000313" key="1">
    <source>
        <dbReference type="EMBL" id="GAA5816298.1"/>
    </source>
</evidence>
<dbReference type="Proteomes" id="UP001473302">
    <property type="component" value="Unassembled WGS sequence"/>
</dbReference>
<organism evidence="1 2">
    <name type="scientific">Mucor flavus</name>
    <dbReference type="NCBI Taxonomy" id="439312"/>
    <lineage>
        <taxon>Eukaryota</taxon>
        <taxon>Fungi</taxon>
        <taxon>Fungi incertae sedis</taxon>
        <taxon>Mucoromycota</taxon>
        <taxon>Mucoromycotina</taxon>
        <taxon>Mucoromycetes</taxon>
        <taxon>Mucorales</taxon>
        <taxon>Mucorineae</taxon>
        <taxon>Mucoraceae</taxon>
        <taxon>Mucor</taxon>
    </lineage>
</organism>
<name>A0ABP9ZB01_9FUNG</name>
<sequence length="102" mass="12060">MEQAEDSQNGNEVIYKVKSFTTDDITYNIIVVEDKMKACACPDFTWNKIAREHMYLLRRYNINIAVFVISIDLPTPEVFTDDIRTEQQQRQQTIEIELQDLR</sequence>
<accession>A0ABP9ZB01</accession>
<proteinExistence type="predicted"/>
<evidence type="ECO:0000313" key="2">
    <source>
        <dbReference type="Proteomes" id="UP001473302"/>
    </source>
</evidence>
<gene>
    <name evidence="1" type="ORF">MFLAVUS_009824</name>
</gene>
<reference evidence="1 2" key="1">
    <citation type="submission" date="2024-04" db="EMBL/GenBank/DDBJ databases">
        <title>genome sequences of Mucor flavus KT1a and Helicostylum pulchrum KT1b strains isolated from the surface of a dry-aged beef.</title>
        <authorList>
            <person name="Toyotome T."/>
            <person name="Hosono M."/>
            <person name="Torimaru M."/>
            <person name="Fukuda K."/>
            <person name="Mikami N."/>
        </authorList>
    </citation>
    <scope>NUCLEOTIDE SEQUENCE [LARGE SCALE GENOMIC DNA]</scope>
    <source>
        <strain evidence="1 2">KT1a</strain>
    </source>
</reference>
<keyword evidence="2" id="KW-1185">Reference proteome</keyword>
<comment type="caution">
    <text evidence="1">The sequence shown here is derived from an EMBL/GenBank/DDBJ whole genome shotgun (WGS) entry which is preliminary data.</text>
</comment>
<dbReference type="EMBL" id="BAABUK010000031">
    <property type="protein sequence ID" value="GAA5816298.1"/>
    <property type="molecule type" value="Genomic_DNA"/>
</dbReference>
<protein>
    <submittedName>
        <fullName evidence="1">Uncharacterized protein</fullName>
    </submittedName>
</protein>